<dbReference type="KEGG" id="ere:EUBREC_0350"/>
<sequence>MRNFYSNNRDAMKSSKRKEYSITELAYDDSTALHRAAKKLKNYKYSDDENTDNIRGTVMALVDTYNNSIDSASNSSSSSMKRYAKQLKKLAGKYTDELEDIGITINKDGTLKANEELVKKADADTLNSLFGNDNDFTSSLYRVSRQMSSSSHDDYYTSLRTGSNINLTV</sequence>
<accession>C4ZB66</accession>
<proteinExistence type="predicted"/>
<dbReference type="AlphaFoldDB" id="C4ZB66"/>
<dbReference type="HOGENOM" id="CLU_1459249_0_0_9"/>
<protein>
    <recommendedName>
        <fullName evidence="3">Flagellar hook-associated protein 2 C-terminal domain-containing protein</fullName>
    </recommendedName>
</protein>
<dbReference type="Proteomes" id="UP000001477">
    <property type="component" value="Chromosome"/>
</dbReference>
<evidence type="ECO:0000313" key="2">
    <source>
        <dbReference type="Proteomes" id="UP000001477"/>
    </source>
</evidence>
<evidence type="ECO:0008006" key="3">
    <source>
        <dbReference type="Google" id="ProtNLM"/>
    </source>
</evidence>
<gene>
    <name evidence="1" type="ordered locus">EUBREC_0350</name>
</gene>
<name>C4ZB66_AGARV</name>
<evidence type="ECO:0000313" key="1">
    <source>
        <dbReference type="EMBL" id="ACR74141.1"/>
    </source>
</evidence>
<dbReference type="EMBL" id="CP001107">
    <property type="protein sequence ID" value="ACR74141.1"/>
    <property type="molecule type" value="Genomic_DNA"/>
</dbReference>
<dbReference type="PaxDb" id="515619-EUBREC_0350"/>
<reference evidence="1 2" key="1">
    <citation type="journal article" date="2009" name="Proc. Natl. Acad. Sci. U.S.A.">
        <title>Characterizing a model human gut microbiota composed of members of its two dominant bacterial phyla.</title>
        <authorList>
            <person name="Mahowald M.A."/>
            <person name="Rey F.E."/>
            <person name="Seedorf H."/>
            <person name="Turnbaugh P.J."/>
            <person name="Fulton R.S."/>
            <person name="Wollam A."/>
            <person name="Shah N."/>
            <person name="Wang C."/>
            <person name="Magrini V."/>
            <person name="Wilson R.K."/>
            <person name="Cantarel B.L."/>
            <person name="Coutinho P.M."/>
            <person name="Henrissat B."/>
            <person name="Crock L.W."/>
            <person name="Russell A."/>
            <person name="Verberkmoes N.C."/>
            <person name="Hettich R.L."/>
            <person name="Gordon J.I."/>
        </authorList>
    </citation>
    <scope>NUCLEOTIDE SEQUENCE [LARGE SCALE GENOMIC DNA]</scope>
    <source>
        <strain evidence="2">ATCC 33656 / DSM 3377 / JCM 17463 / KCTC 5835 / LMG 30912 / VPI 0990</strain>
    </source>
</reference>
<organism evidence="1 2">
    <name type="scientific">Agathobacter rectalis (strain ATCC 33656 / DSM 3377 / JCM 17463 / KCTC 5835 / VPI 0990)</name>
    <name type="common">Eubacterium rectale</name>
    <dbReference type="NCBI Taxonomy" id="515619"/>
    <lineage>
        <taxon>Bacteria</taxon>
        <taxon>Bacillati</taxon>
        <taxon>Bacillota</taxon>
        <taxon>Clostridia</taxon>
        <taxon>Lachnospirales</taxon>
        <taxon>Lachnospiraceae</taxon>
        <taxon>Agathobacter</taxon>
    </lineage>
</organism>